<sequence>MLYVKPVKSSIAEDDEELSVQDEYMTLQCMGCDHVSFLVRHGFPQTNDDAEERDYYDVSYPETKYFAHIRLLDGEERMALPRLLDDLYAQLEIAFQHEACTLAGIGLRLMVEAICLHQKVPGSTLKAKIDSLHSEGLISKNDLPILHNLRELGNISAHEIKGFPIDMLTHALEIVNHILKGIFIMPKINRKLKLGKKKAPAKGNKSTL</sequence>
<dbReference type="Pfam" id="PF13643">
    <property type="entry name" value="DUF4145"/>
    <property type="match status" value="1"/>
</dbReference>
<accession>A0ABP8HII0</accession>
<proteinExistence type="predicted"/>
<evidence type="ECO:0000313" key="3">
    <source>
        <dbReference type="Proteomes" id="UP001501725"/>
    </source>
</evidence>
<feature type="domain" description="DUF4145" evidence="1">
    <location>
        <begin position="94"/>
        <end position="175"/>
    </location>
</feature>
<dbReference type="Proteomes" id="UP001501725">
    <property type="component" value="Unassembled WGS sequence"/>
</dbReference>
<organism evidence="2 3">
    <name type="scientific">Flaviaesturariibacter amylovorans</name>
    <dbReference type="NCBI Taxonomy" id="1084520"/>
    <lineage>
        <taxon>Bacteria</taxon>
        <taxon>Pseudomonadati</taxon>
        <taxon>Bacteroidota</taxon>
        <taxon>Chitinophagia</taxon>
        <taxon>Chitinophagales</taxon>
        <taxon>Chitinophagaceae</taxon>
        <taxon>Flaviaestuariibacter</taxon>
    </lineage>
</organism>
<evidence type="ECO:0000313" key="2">
    <source>
        <dbReference type="EMBL" id="GAA4339794.1"/>
    </source>
</evidence>
<evidence type="ECO:0000259" key="1">
    <source>
        <dbReference type="Pfam" id="PF13643"/>
    </source>
</evidence>
<dbReference type="InterPro" id="IPR025285">
    <property type="entry name" value="DUF4145"/>
</dbReference>
<protein>
    <recommendedName>
        <fullName evidence="1">DUF4145 domain-containing protein</fullName>
    </recommendedName>
</protein>
<reference evidence="3" key="1">
    <citation type="journal article" date="2019" name="Int. J. Syst. Evol. Microbiol.">
        <title>The Global Catalogue of Microorganisms (GCM) 10K type strain sequencing project: providing services to taxonomists for standard genome sequencing and annotation.</title>
        <authorList>
            <consortium name="The Broad Institute Genomics Platform"/>
            <consortium name="The Broad Institute Genome Sequencing Center for Infectious Disease"/>
            <person name="Wu L."/>
            <person name="Ma J."/>
        </authorList>
    </citation>
    <scope>NUCLEOTIDE SEQUENCE [LARGE SCALE GENOMIC DNA]</scope>
    <source>
        <strain evidence="3">JCM 17919</strain>
    </source>
</reference>
<keyword evidence="3" id="KW-1185">Reference proteome</keyword>
<dbReference type="EMBL" id="BAABGY010000011">
    <property type="protein sequence ID" value="GAA4339794.1"/>
    <property type="molecule type" value="Genomic_DNA"/>
</dbReference>
<comment type="caution">
    <text evidence="2">The sequence shown here is derived from an EMBL/GenBank/DDBJ whole genome shotgun (WGS) entry which is preliminary data.</text>
</comment>
<name>A0ABP8HII0_9BACT</name>
<gene>
    <name evidence="2" type="ORF">GCM10023184_37150</name>
</gene>